<proteinExistence type="predicted"/>
<feature type="domain" description="Xylose isomerase-like TIM barrel" evidence="1">
    <location>
        <begin position="49"/>
        <end position="228"/>
    </location>
</feature>
<protein>
    <submittedName>
        <fullName evidence="2">AP endonuclease, family 2</fullName>
    </submittedName>
</protein>
<comment type="caution">
    <text evidence="2">The sequence shown here is derived from an EMBL/GenBank/DDBJ whole genome shotgun (WGS) entry which is preliminary data.</text>
</comment>
<keyword evidence="2" id="KW-0378">Hydrolase</keyword>
<dbReference type="EMBL" id="ACFC01000003">
    <property type="protein sequence ID" value="EEE07716.1"/>
    <property type="molecule type" value="Genomic_DNA"/>
</dbReference>
<reference evidence="2 3" key="1">
    <citation type="journal article" date="2012" name="J. Bacteriol.">
        <title>Draft Genome Sequence Determination for Cystic Fibrosis and Chronic Granulomatous Disease Burkholderia multivorans Isolates.</title>
        <authorList>
            <person name="Varga J.J."/>
            <person name="Losada L."/>
            <person name="Zelazny A.M."/>
            <person name="Brinkac L."/>
            <person name="Harkins D."/>
            <person name="Radune D."/>
            <person name="Hostetler J."/>
            <person name="Sampaio E.P."/>
            <person name="Ronning C.M."/>
            <person name="Nierman W.C."/>
            <person name="Greenberg D.E."/>
            <person name="Holland S.M."/>
            <person name="Goldberg J.B."/>
        </authorList>
    </citation>
    <scope>NUCLEOTIDE SEQUENCE [LARGE SCALE GENOMIC DNA]</scope>
    <source>
        <strain evidence="2 3">CGD2</strain>
    </source>
</reference>
<keyword evidence="2" id="KW-0255">Endonuclease</keyword>
<dbReference type="AlphaFoldDB" id="B9BM56"/>
<organism evidence="2 3">
    <name type="scientific">Burkholderia multivorans CGD2</name>
    <dbReference type="NCBI Taxonomy" id="513052"/>
    <lineage>
        <taxon>Bacteria</taxon>
        <taxon>Pseudomonadati</taxon>
        <taxon>Pseudomonadota</taxon>
        <taxon>Betaproteobacteria</taxon>
        <taxon>Burkholderiales</taxon>
        <taxon>Burkholderiaceae</taxon>
        <taxon>Burkholderia</taxon>
        <taxon>Burkholderia cepacia complex</taxon>
    </lineage>
</organism>
<dbReference type="Pfam" id="PF01261">
    <property type="entry name" value="AP_endonuc_2"/>
    <property type="match status" value="1"/>
</dbReference>
<dbReference type="GO" id="GO:0004519">
    <property type="term" value="F:endonuclease activity"/>
    <property type="evidence" value="ECO:0007669"/>
    <property type="project" value="UniProtKB-KW"/>
</dbReference>
<name>B9BM56_9BURK</name>
<dbReference type="InterPro" id="IPR036237">
    <property type="entry name" value="Xyl_isomerase-like_sf"/>
</dbReference>
<dbReference type="InterPro" id="IPR013022">
    <property type="entry name" value="Xyl_isomerase-like_TIM-brl"/>
</dbReference>
<evidence type="ECO:0000313" key="3">
    <source>
        <dbReference type="Proteomes" id="UP000004535"/>
    </source>
</evidence>
<evidence type="ECO:0000313" key="2">
    <source>
        <dbReference type="EMBL" id="EEE07716.1"/>
    </source>
</evidence>
<accession>B9BM56</accession>
<dbReference type="Gene3D" id="3.20.20.150">
    <property type="entry name" value="Divalent-metal-dependent TIM barrel enzymes"/>
    <property type="match status" value="1"/>
</dbReference>
<dbReference type="Proteomes" id="UP000004535">
    <property type="component" value="Unassembled WGS sequence"/>
</dbReference>
<gene>
    <name evidence="2" type="ORF">BURMUCGD2_1925</name>
</gene>
<dbReference type="SUPFAM" id="SSF51658">
    <property type="entry name" value="Xylose isomerase-like"/>
    <property type="match status" value="1"/>
</dbReference>
<sequence>MPEAKRTIRLKQMEPVPAPGKKGIMADIVIVASAFGMDRVRQAGHSAFVAAAAEAGAAGFEVRRELFASDDDAAPGALAALGERIAAHGLWSVYSTPATLYTDDGALDAAALRDTLAEADALGARFVKFQLGGFAGDAHAADIVALSRGARARVVVENGQLAVGGAFAQFRGLFDALAACGLPDALGMTFDIGNWQWPGEAPLACAHALAPHVEYIHCKAVEGEGARRFAVAPAPDDRLVTDVLAALPPQAPRGIEFPFDAHDPAADARRRVAWLAAA</sequence>
<keyword evidence="2" id="KW-0540">Nuclease</keyword>
<evidence type="ECO:0000259" key="1">
    <source>
        <dbReference type="Pfam" id="PF01261"/>
    </source>
</evidence>